<accession>A0A101LZH5</accession>
<keyword evidence="1" id="KW-0496">Mitochondrion</keyword>
<geneLocation type="mitochondrion" evidence="1"/>
<comment type="caution">
    <text evidence="1">The sequence shown here is derived from an EMBL/GenBank/DDBJ whole genome shotgun (WGS) entry which is preliminary data.</text>
</comment>
<name>A0A101LZH5_PICGL</name>
<sequence length="113" mass="12798">MHVLGLRRRSLSCLVCAIESYLRLHTRLCEEGLLIHSIRFYPIPVAIEVSSRVSRRVIPTSTYSVGRAKGDRAVRSPVCAYGSPGMLWCFFTMLEDIVMPMELTDTTNEWSCS</sequence>
<dbReference type="AlphaFoldDB" id="A0A101LZH5"/>
<protein>
    <submittedName>
        <fullName evidence="1">Uncharacterized protein</fullName>
    </submittedName>
</protein>
<gene>
    <name evidence="1" type="ORF">ABT39_MTgene5069</name>
</gene>
<evidence type="ECO:0000313" key="1">
    <source>
        <dbReference type="EMBL" id="KUM48073.1"/>
    </source>
</evidence>
<reference evidence="1" key="1">
    <citation type="journal article" date="2015" name="Genome Biol. Evol.">
        <title>Organellar Genomes of White Spruce (Picea glauca): Assembly and Annotation.</title>
        <authorList>
            <person name="Jackman S.D."/>
            <person name="Warren R.L."/>
            <person name="Gibb E.A."/>
            <person name="Vandervalk B.P."/>
            <person name="Mohamadi H."/>
            <person name="Chu J."/>
            <person name="Raymond A."/>
            <person name="Pleasance S."/>
            <person name="Coope R."/>
            <person name="Wildung M.R."/>
            <person name="Ritland C.E."/>
            <person name="Bousquet J."/>
            <person name="Jones S.J."/>
            <person name="Bohlmann J."/>
            <person name="Birol I."/>
        </authorList>
    </citation>
    <scope>NUCLEOTIDE SEQUENCE [LARGE SCALE GENOMIC DNA]</scope>
    <source>
        <tissue evidence="1">Flushing bud</tissue>
    </source>
</reference>
<organism evidence="1">
    <name type="scientific">Picea glauca</name>
    <name type="common">White spruce</name>
    <name type="synonym">Pinus glauca</name>
    <dbReference type="NCBI Taxonomy" id="3330"/>
    <lineage>
        <taxon>Eukaryota</taxon>
        <taxon>Viridiplantae</taxon>
        <taxon>Streptophyta</taxon>
        <taxon>Embryophyta</taxon>
        <taxon>Tracheophyta</taxon>
        <taxon>Spermatophyta</taxon>
        <taxon>Pinopsida</taxon>
        <taxon>Pinidae</taxon>
        <taxon>Conifers I</taxon>
        <taxon>Pinales</taxon>
        <taxon>Pinaceae</taxon>
        <taxon>Picea</taxon>
    </lineage>
</organism>
<dbReference type="EMBL" id="LKAM01000006">
    <property type="protein sequence ID" value="KUM48073.1"/>
    <property type="molecule type" value="Genomic_DNA"/>
</dbReference>
<proteinExistence type="predicted"/>